<dbReference type="EMBL" id="LFWV01000026">
    <property type="protein sequence ID" value="KON31751.1"/>
    <property type="molecule type" value="Genomic_DNA"/>
</dbReference>
<dbReference type="AlphaFoldDB" id="A0A0M0BU96"/>
<evidence type="ECO:0008006" key="4">
    <source>
        <dbReference type="Google" id="ProtNLM"/>
    </source>
</evidence>
<sequence length="896" mass="98116">MVKNKTTALTLLLLTLLVAATPLSLLSTANAVTYHSWVYCAVSPRVIGVGQPVLLQWWTADMPPDIGEQEGYIPGDRAGWYDVGWYLTDPDGNTETLTLSKTDPVGAGWMSYTPDQEGTYTLQAWFPETEKNDWDGGTERTYLAAVSPELNFTVVAEPVQPWPETPLPTGSWQRPINSANRLWYAIAGSWLGDQAQMYPYGARGGTTEGFVSGRGPESAHILWTKPYYSGGLMDEMYGAVGFETAHYQGIGFDAIIIQGKIYYAARADAHGTGGYVIADLWTGETLEFIDDVMPSRGQLYNYESPNQHGGYPYVYRTSGVTLPEGVTTESGKQTWEMIDAFTGKTVCKIANVSMGTMWFWFIMGAFPVYGKDGSWTNYNIENLAGWGQPADYYLQLWNSTAIPTLLGASYGTSAWQWRPSGGAFGSGWPDPPVYDGMYVHDGNNGFSLNVSLPTAYVMGPTNSIANQTSEILAVRETEYVIIGTEGQYNEEGLVQGKLTTLSLEPGQEGTKLDEVLYTPPYASSAENITGGYFSSFGLEGVYPEDDVFIFHSPKQLKRWGYSLETGDLLWESEPEVQMSYYGSSSNYYEGKLYSYGYGGQIRCYNITTGDVLWNYDPDVEGLEIGYGGRYPIGIWSICDGKLYTICGEHSPTQPLWRGQNLRCINATTGEDIWKILGFFGGMSPTEPNIVMADGIIVGLNLFDSEIYGFGKGPSATTVTASPKVSVHGTNVMIEGTVTDQTETGRRNTNDIFEFSLKGTPAISDEDMSAWMEYMFMQQPKPADAKGVEVILSVLDPNENCYEIGRTTSDINGKFGYAFEPLVPGTYQIIATFEGSNAYGPSSSSTYINVEEAPAATPAPTPPPASVADLYLVPGITGIIVAIVIVGIVIVLMLRRR</sequence>
<reference evidence="3" key="1">
    <citation type="submission" date="2015-06" db="EMBL/GenBank/DDBJ databases">
        <title>New insights into the roles of widespread benthic archaea in carbon and nitrogen cycling.</title>
        <authorList>
            <person name="Lazar C.S."/>
            <person name="Baker B.J."/>
            <person name="Seitz K.W."/>
            <person name="Hyde A.S."/>
            <person name="Dick G.J."/>
            <person name="Hinrichs K.-U."/>
            <person name="Teske A.P."/>
        </authorList>
    </citation>
    <scope>NUCLEOTIDE SEQUENCE [LARGE SCALE GENOMIC DNA]</scope>
</reference>
<protein>
    <recommendedName>
        <fullName evidence="4">PQQ-binding-like beta-propeller repeat protein</fullName>
    </recommendedName>
</protein>
<dbReference type="Proteomes" id="UP000054016">
    <property type="component" value="Unassembled WGS sequence"/>
</dbReference>
<evidence type="ECO:0000313" key="3">
    <source>
        <dbReference type="Proteomes" id="UP000054016"/>
    </source>
</evidence>
<organism evidence="2 3">
    <name type="scientific">miscellaneous Crenarchaeota group-1 archaeon SG8-32-3</name>
    <dbReference type="NCBI Taxonomy" id="1685125"/>
    <lineage>
        <taxon>Archaea</taxon>
        <taxon>Candidatus Bathyarchaeota</taxon>
        <taxon>MCG-1</taxon>
    </lineage>
</organism>
<keyword evidence="1" id="KW-1133">Transmembrane helix</keyword>
<dbReference type="Gene3D" id="2.130.10.10">
    <property type="entry name" value="YVTN repeat-like/Quinoprotein amine dehydrogenase"/>
    <property type="match status" value="1"/>
</dbReference>
<feature type="transmembrane region" description="Helical" evidence="1">
    <location>
        <begin position="869"/>
        <end position="893"/>
    </location>
</feature>
<evidence type="ECO:0000313" key="2">
    <source>
        <dbReference type="EMBL" id="KON31751.1"/>
    </source>
</evidence>
<comment type="caution">
    <text evidence="2">The sequence shown here is derived from an EMBL/GenBank/DDBJ whole genome shotgun (WGS) entry which is preliminary data.</text>
</comment>
<gene>
    <name evidence="2" type="ORF">AC478_02290</name>
</gene>
<accession>A0A0M0BU96</accession>
<dbReference type="InterPro" id="IPR011047">
    <property type="entry name" value="Quinoprotein_ADH-like_sf"/>
</dbReference>
<proteinExistence type="predicted"/>
<dbReference type="InterPro" id="IPR015943">
    <property type="entry name" value="WD40/YVTN_repeat-like_dom_sf"/>
</dbReference>
<keyword evidence="1" id="KW-0812">Transmembrane</keyword>
<name>A0A0M0BU96_9ARCH</name>
<dbReference type="SUPFAM" id="SSF50998">
    <property type="entry name" value="Quinoprotein alcohol dehydrogenase-like"/>
    <property type="match status" value="1"/>
</dbReference>
<evidence type="ECO:0000256" key="1">
    <source>
        <dbReference type="SAM" id="Phobius"/>
    </source>
</evidence>
<keyword evidence="1" id="KW-0472">Membrane</keyword>